<dbReference type="PANTHER" id="PTHR23054">
    <property type="entry name" value="TERNARY COMPLEX FACTOR MIP1, LEUCINE-ZIPPER-RELATED"/>
    <property type="match status" value="1"/>
</dbReference>
<dbReference type="OrthoDB" id="418495at2759"/>
<dbReference type="Pfam" id="PF04784">
    <property type="entry name" value="DUF547"/>
    <property type="match status" value="1"/>
</dbReference>
<dbReference type="InterPro" id="IPR044878">
    <property type="entry name" value="UbiA_sf"/>
</dbReference>
<feature type="domain" description="Ternary complex factor MIP1 leucine-zipper" evidence="3">
    <location>
        <begin position="73"/>
        <end position="152"/>
    </location>
</feature>
<evidence type="ECO:0000259" key="2">
    <source>
        <dbReference type="Pfam" id="PF04784"/>
    </source>
</evidence>
<feature type="region of interest" description="Disordered" evidence="1">
    <location>
        <begin position="564"/>
        <end position="585"/>
    </location>
</feature>
<reference evidence="4 5" key="1">
    <citation type="submission" date="2019-05" db="EMBL/GenBank/DDBJ databases">
        <title>Mikania micrantha, genome provides insights into the molecular mechanism of rapid growth.</title>
        <authorList>
            <person name="Liu B."/>
        </authorList>
    </citation>
    <scope>NUCLEOTIDE SEQUENCE [LARGE SCALE GENOMIC DNA]</scope>
    <source>
        <strain evidence="4">NLD-2019</strain>
        <tissue evidence="4">Leaf</tissue>
    </source>
</reference>
<evidence type="ECO:0008006" key="6">
    <source>
        <dbReference type="Google" id="ProtNLM"/>
    </source>
</evidence>
<feature type="compositionally biased region" description="Basic and acidic residues" evidence="1">
    <location>
        <begin position="1"/>
        <end position="11"/>
    </location>
</feature>
<comment type="caution">
    <text evidence="4">The sequence shown here is derived from an EMBL/GenBank/DDBJ whole genome shotgun (WGS) entry which is preliminary data.</text>
</comment>
<dbReference type="AlphaFoldDB" id="A0A5N6N5K2"/>
<dbReference type="Gene3D" id="1.10.357.140">
    <property type="entry name" value="UbiA prenyltransferase"/>
    <property type="match status" value="1"/>
</dbReference>
<keyword evidence="5" id="KW-1185">Reference proteome</keyword>
<sequence length="672" mass="76204">MEYAGNDEHTHFHGKHKRSKSASGANHALRDGGASHLREEWIKSTGLHSEAHITSPYSLHESSSNKDTDVPSKQRDSLENDIEQLQMRLQQEKSVRMLLERALGRTSSTLSPGHRHSANQTKELIAEIQLLEEEVMNREQHVLSLYRTIFEQRVSRPSSGQGSVLNSPAHAIAKKESRKHPTIISSTFCSSKSFPFRKFHALSTINATGKGNLLHSKTRNASLSSNKAINHFESMYSNSVKIKRNPSANNKQLTLKDHLYQCPSRLAEEMVKCMAAAYCWLSSSSSTDSEQKKSSSLTRLSTNTDNCKSMVEISWISTDKNNFSRASYAINNYRLLVEQLEKLNLSNMETNAQTAFWINMYNSMIMHAYLAYGIPHSSLRRLALFHKAAYKIGGHIISANAIEQAIFRFRTPRVGKWLETILSTALWKKSGEERQRISTKFGFEFYQPLLCFALCSGASSDPVLKVYTPSNIKEELEVATREFLQSNIIVKKSKKVFIPKLLERFGKEANISPDNLLKWITENVDKKLCDSIEKCIEHKSSKKTSHIIEWLPYNSRFRLGQSSGISTSSHSFKDVQKEKSEDGELKNKPSVSWIDLYLPQKVRPYAHLARLDKPIRTWLLAWPCMWSITLAASPRHLPDLKMMTLFGCGAFLLRGAGCTINDLLDHDIHTKV</sequence>
<dbReference type="EMBL" id="SZYD01000013">
    <property type="protein sequence ID" value="KAD4385036.1"/>
    <property type="molecule type" value="Genomic_DNA"/>
</dbReference>
<dbReference type="Proteomes" id="UP000326396">
    <property type="component" value="Linkage Group LG3"/>
</dbReference>
<evidence type="ECO:0000259" key="3">
    <source>
        <dbReference type="Pfam" id="PF14389"/>
    </source>
</evidence>
<evidence type="ECO:0000256" key="1">
    <source>
        <dbReference type="SAM" id="MobiDB-lite"/>
    </source>
</evidence>
<protein>
    <recommendedName>
        <fullName evidence="6">DUF547 domain-containing protein</fullName>
    </recommendedName>
</protein>
<dbReference type="InterPro" id="IPR025757">
    <property type="entry name" value="MIP1_Leuzipper"/>
</dbReference>
<feature type="compositionally biased region" description="Basic and acidic residues" evidence="1">
    <location>
        <begin position="571"/>
        <end position="585"/>
    </location>
</feature>
<proteinExistence type="predicted"/>
<name>A0A5N6N5K2_9ASTR</name>
<dbReference type="InterPro" id="IPR006869">
    <property type="entry name" value="DUF547"/>
</dbReference>
<feature type="compositionally biased region" description="Basic and acidic residues" evidence="1">
    <location>
        <begin position="63"/>
        <end position="77"/>
    </location>
</feature>
<evidence type="ECO:0000313" key="5">
    <source>
        <dbReference type="Proteomes" id="UP000326396"/>
    </source>
</evidence>
<evidence type="ECO:0000313" key="4">
    <source>
        <dbReference type="EMBL" id="KAD4385036.1"/>
    </source>
</evidence>
<organism evidence="4 5">
    <name type="scientific">Mikania micrantha</name>
    <name type="common">bitter vine</name>
    <dbReference type="NCBI Taxonomy" id="192012"/>
    <lineage>
        <taxon>Eukaryota</taxon>
        <taxon>Viridiplantae</taxon>
        <taxon>Streptophyta</taxon>
        <taxon>Embryophyta</taxon>
        <taxon>Tracheophyta</taxon>
        <taxon>Spermatophyta</taxon>
        <taxon>Magnoliopsida</taxon>
        <taxon>eudicotyledons</taxon>
        <taxon>Gunneridae</taxon>
        <taxon>Pentapetalae</taxon>
        <taxon>asterids</taxon>
        <taxon>campanulids</taxon>
        <taxon>Asterales</taxon>
        <taxon>Asteraceae</taxon>
        <taxon>Asteroideae</taxon>
        <taxon>Heliantheae alliance</taxon>
        <taxon>Eupatorieae</taxon>
        <taxon>Mikania</taxon>
    </lineage>
</organism>
<gene>
    <name evidence="4" type="ORF">E3N88_25204</name>
</gene>
<feature type="region of interest" description="Disordered" evidence="1">
    <location>
        <begin position="1"/>
        <end position="32"/>
    </location>
</feature>
<dbReference type="PANTHER" id="PTHR23054:SF26">
    <property type="entry name" value="ELECTRON TRANSPORTER"/>
    <property type="match status" value="1"/>
</dbReference>
<feature type="region of interest" description="Disordered" evidence="1">
    <location>
        <begin position="55"/>
        <end position="77"/>
    </location>
</feature>
<accession>A0A5N6N5K2</accession>
<feature type="domain" description="DUF547" evidence="2">
    <location>
        <begin position="345"/>
        <end position="484"/>
    </location>
</feature>
<dbReference type="Pfam" id="PF14389">
    <property type="entry name" value="Lzipper-MIP1"/>
    <property type="match status" value="1"/>
</dbReference>